<dbReference type="InterPro" id="IPR036390">
    <property type="entry name" value="WH_DNA-bd_sf"/>
</dbReference>
<dbReference type="RefSeq" id="WP_066382222.1">
    <property type="nucleotide sequence ID" value="NZ_LTAZ01000005.1"/>
</dbReference>
<dbReference type="Proteomes" id="UP000075321">
    <property type="component" value="Unassembled WGS sequence"/>
</dbReference>
<dbReference type="PROSITE" id="PS51077">
    <property type="entry name" value="HTH_ICLR"/>
    <property type="match status" value="1"/>
</dbReference>
<dbReference type="Gene3D" id="1.10.10.10">
    <property type="entry name" value="Winged helix-like DNA-binding domain superfamily/Winged helix DNA-binding domain"/>
    <property type="match status" value="1"/>
</dbReference>
<keyword evidence="2" id="KW-0238">DNA-binding</keyword>
<dbReference type="Pfam" id="PF01614">
    <property type="entry name" value="IclR_C"/>
    <property type="match status" value="1"/>
</dbReference>
<dbReference type="InterPro" id="IPR011991">
    <property type="entry name" value="ArsR-like_HTH"/>
</dbReference>
<dbReference type="AlphaFoldDB" id="A0A151ACL1"/>
<dbReference type="InterPro" id="IPR029016">
    <property type="entry name" value="GAF-like_dom_sf"/>
</dbReference>
<dbReference type="EMBL" id="LTAZ01000005">
    <property type="protein sequence ID" value="KYH25428.1"/>
    <property type="molecule type" value="Genomic_DNA"/>
</dbReference>
<evidence type="ECO:0000256" key="2">
    <source>
        <dbReference type="ARBA" id="ARBA00023125"/>
    </source>
</evidence>
<dbReference type="PANTHER" id="PTHR30136">
    <property type="entry name" value="HELIX-TURN-HELIX TRANSCRIPTIONAL REGULATOR, ICLR FAMILY"/>
    <property type="match status" value="1"/>
</dbReference>
<dbReference type="Gene3D" id="3.30.450.40">
    <property type="match status" value="1"/>
</dbReference>
<dbReference type="GO" id="GO:0003700">
    <property type="term" value="F:DNA-binding transcription factor activity"/>
    <property type="evidence" value="ECO:0007669"/>
    <property type="project" value="TreeGrafter"/>
</dbReference>
<dbReference type="GO" id="GO:0045892">
    <property type="term" value="P:negative regulation of DNA-templated transcription"/>
    <property type="evidence" value="ECO:0007669"/>
    <property type="project" value="TreeGrafter"/>
</dbReference>
<proteinExistence type="predicted"/>
<dbReference type="PATRIC" id="fig|1008153.3.peg.2137"/>
<evidence type="ECO:0000259" key="5">
    <source>
        <dbReference type="PROSITE" id="PS51078"/>
    </source>
</evidence>
<dbReference type="GO" id="GO:0003677">
    <property type="term" value="F:DNA binding"/>
    <property type="evidence" value="ECO:0007669"/>
    <property type="project" value="UniProtKB-KW"/>
</dbReference>
<accession>A0A151ACL1</accession>
<evidence type="ECO:0000256" key="1">
    <source>
        <dbReference type="ARBA" id="ARBA00023015"/>
    </source>
</evidence>
<dbReference type="InterPro" id="IPR036388">
    <property type="entry name" value="WH-like_DNA-bd_sf"/>
</dbReference>
<keyword evidence="1" id="KW-0805">Transcription regulation</keyword>
<dbReference type="SUPFAM" id="SSF46785">
    <property type="entry name" value="Winged helix' DNA-binding domain"/>
    <property type="match status" value="1"/>
</dbReference>
<organism evidence="6 7">
    <name type="scientific">Halalkalicoccus paucihalophilus</name>
    <dbReference type="NCBI Taxonomy" id="1008153"/>
    <lineage>
        <taxon>Archaea</taxon>
        <taxon>Methanobacteriati</taxon>
        <taxon>Methanobacteriota</taxon>
        <taxon>Stenosarchaea group</taxon>
        <taxon>Halobacteria</taxon>
        <taxon>Halobacteriales</taxon>
        <taxon>Halococcaceae</taxon>
        <taxon>Halalkalicoccus</taxon>
    </lineage>
</organism>
<protein>
    <submittedName>
        <fullName evidence="6">Putative HTH-type transcriptional regulator ArcR</fullName>
    </submittedName>
</protein>
<reference evidence="6 7" key="1">
    <citation type="submission" date="2016-02" db="EMBL/GenBank/DDBJ databases">
        <title>Genome sequence of Halalkalicoccus paucihalophilus DSM 24557.</title>
        <authorList>
            <person name="Poehlein A."/>
            <person name="Daniel R."/>
        </authorList>
    </citation>
    <scope>NUCLEOTIDE SEQUENCE [LARGE SCALE GENOMIC DNA]</scope>
    <source>
        <strain evidence="6 7">DSM 24557</strain>
    </source>
</reference>
<evidence type="ECO:0000313" key="7">
    <source>
        <dbReference type="Proteomes" id="UP000075321"/>
    </source>
</evidence>
<evidence type="ECO:0000313" key="6">
    <source>
        <dbReference type="EMBL" id="KYH25428.1"/>
    </source>
</evidence>
<name>A0A151ACL1_9EURY</name>
<sequence>MTTDESTTVRATETSFRILDALRVLDGAGVTELASHLDFPKSTVHNHLQTLRRNEYVTKHGSQYDVGLRFLQLGEYARDRRGVATIAPPEIDKLAEETREMANLLVEEHGRGVFLYRAKGADAVHMDTHAGKRVYLHTTGFGKAMLAHLPDERVEAILDRHGLPRVTPNTITDRDRLMAELEEVRQQGYAYDDEERLEGLRCIAAPIVVDNEVLGAVSVSGPKSRMTGEWYTDELPALTVSTANVIEINSTYA</sequence>
<feature type="domain" description="HTH iclR-type" evidence="4">
    <location>
        <begin position="9"/>
        <end position="68"/>
    </location>
</feature>
<evidence type="ECO:0000256" key="3">
    <source>
        <dbReference type="ARBA" id="ARBA00023163"/>
    </source>
</evidence>
<dbReference type="InterPro" id="IPR005471">
    <property type="entry name" value="Tscrpt_reg_IclR_N"/>
</dbReference>
<evidence type="ECO:0000259" key="4">
    <source>
        <dbReference type="PROSITE" id="PS51077"/>
    </source>
</evidence>
<dbReference type="OrthoDB" id="14763at2157"/>
<dbReference type="PANTHER" id="PTHR30136:SF35">
    <property type="entry name" value="HTH-TYPE TRANSCRIPTIONAL REGULATOR RV1719"/>
    <property type="match status" value="1"/>
</dbReference>
<comment type="caution">
    <text evidence="6">The sequence shown here is derived from an EMBL/GenBank/DDBJ whole genome shotgun (WGS) entry which is preliminary data.</text>
</comment>
<dbReference type="Pfam" id="PF09339">
    <property type="entry name" value="HTH_IclR"/>
    <property type="match status" value="1"/>
</dbReference>
<keyword evidence="7" id="KW-1185">Reference proteome</keyword>
<dbReference type="InterPro" id="IPR050707">
    <property type="entry name" value="HTH_MetabolicPath_Reg"/>
</dbReference>
<keyword evidence="3" id="KW-0804">Transcription</keyword>
<feature type="domain" description="IclR-ED" evidence="5">
    <location>
        <begin position="69"/>
        <end position="252"/>
    </location>
</feature>
<dbReference type="InterPro" id="IPR014757">
    <property type="entry name" value="Tscrpt_reg_IclR_C"/>
</dbReference>
<dbReference type="SMART" id="SM00346">
    <property type="entry name" value="HTH_ICLR"/>
    <property type="match status" value="1"/>
</dbReference>
<gene>
    <name evidence="6" type="primary">arcR_1</name>
    <name evidence="6" type="ORF">HAPAU_21000</name>
</gene>
<dbReference type="CDD" id="cd00090">
    <property type="entry name" value="HTH_ARSR"/>
    <property type="match status" value="1"/>
</dbReference>
<dbReference type="PROSITE" id="PS51078">
    <property type="entry name" value="ICLR_ED"/>
    <property type="match status" value="1"/>
</dbReference>
<dbReference type="SUPFAM" id="SSF55781">
    <property type="entry name" value="GAF domain-like"/>
    <property type="match status" value="1"/>
</dbReference>